<gene>
    <name evidence="3" type="ORF">QBZ16_000020</name>
</gene>
<evidence type="ECO:0000259" key="2">
    <source>
        <dbReference type="PROSITE" id="PS50076"/>
    </source>
</evidence>
<evidence type="ECO:0000256" key="1">
    <source>
        <dbReference type="SAM" id="MobiDB-lite"/>
    </source>
</evidence>
<dbReference type="InterPro" id="IPR036869">
    <property type="entry name" value="J_dom_sf"/>
</dbReference>
<evidence type="ECO:0000313" key="3">
    <source>
        <dbReference type="EMBL" id="KAK2080167.1"/>
    </source>
</evidence>
<dbReference type="CDD" id="cd06257">
    <property type="entry name" value="DnaJ"/>
    <property type="match status" value="1"/>
</dbReference>
<evidence type="ECO:0000313" key="4">
    <source>
        <dbReference type="Proteomes" id="UP001255856"/>
    </source>
</evidence>
<name>A0AAD9IP12_PROWI</name>
<dbReference type="SUPFAM" id="SSF46565">
    <property type="entry name" value="Chaperone J-domain"/>
    <property type="match status" value="1"/>
</dbReference>
<dbReference type="PANTHER" id="PTHR46620">
    <property type="entry name" value="J DOMAIN-CONTAINING PROTEIN SPF31"/>
    <property type="match status" value="1"/>
</dbReference>
<protein>
    <recommendedName>
        <fullName evidence="2">J domain-containing protein</fullName>
    </recommendedName>
</protein>
<dbReference type="InterPro" id="IPR001623">
    <property type="entry name" value="DnaJ_domain"/>
</dbReference>
<dbReference type="Proteomes" id="UP001255856">
    <property type="component" value="Unassembled WGS sequence"/>
</dbReference>
<dbReference type="PROSITE" id="PS50076">
    <property type="entry name" value="DNAJ_2"/>
    <property type="match status" value="1"/>
</dbReference>
<feature type="region of interest" description="Disordered" evidence="1">
    <location>
        <begin position="1"/>
        <end position="28"/>
    </location>
</feature>
<accession>A0AAD9IP12</accession>
<dbReference type="PRINTS" id="PR00625">
    <property type="entry name" value="JDOMAIN"/>
</dbReference>
<feature type="compositionally biased region" description="Basic and acidic residues" evidence="1">
    <location>
        <begin position="199"/>
        <end position="232"/>
    </location>
</feature>
<dbReference type="EMBL" id="JASFZW010000001">
    <property type="protein sequence ID" value="KAK2080167.1"/>
    <property type="molecule type" value="Genomic_DNA"/>
</dbReference>
<keyword evidence="4" id="KW-1185">Reference proteome</keyword>
<feature type="region of interest" description="Disordered" evidence="1">
    <location>
        <begin position="199"/>
        <end position="269"/>
    </location>
</feature>
<reference evidence="3" key="1">
    <citation type="submission" date="2021-01" db="EMBL/GenBank/DDBJ databases">
        <authorList>
            <person name="Eckstrom K.M.E."/>
        </authorList>
    </citation>
    <scope>NUCLEOTIDE SEQUENCE</scope>
    <source>
        <strain evidence="3">UVCC 0001</strain>
    </source>
</reference>
<dbReference type="PANTHER" id="PTHR46620:SF1">
    <property type="entry name" value="J DOMAIN-CONTAINING PROTEIN SPF31"/>
    <property type="match status" value="1"/>
</dbReference>
<dbReference type="AlphaFoldDB" id="A0AAD9IP12"/>
<feature type="domain" description="J" evidence="2">
    <location>
        <begin position="62"/>
        <end position="126"/>
    </location>
</feature>
<organism evidence="3 4">
    <name type="scientific">Prototheca wickerhamii</name>
    <dbReference type="NCBI Taxonomy" id="3111"/>
    <lineage>
        <taxon>Eukaryota</taxon>
        <taxon>Viridiplantae</taxon>
        <taxon>Chlorophyta</taxon>
        <taxon>core chlorophytes</taxon>
        <taxon>Trebouxiophyceae</taxon>
        <taxon>Chlorellales</taxon>
        <taxon>Chlorellaceae</taxon>
        <taxon>Prototheca</taxon>
    </lineage>
</organism>
<dbReference type="Pfam" id="PF00226">
    <property type="entry name" value="DnaJ"/>
    <property type="match status" value="1"/>
</dbReference>
<dbReference type="SMART" id="SM00271">
    <property type="entry name" value="DnaJ"/>
    <property type="match status" value="1"/>
</dbReference>
<proteinExistence type="predicted"/>
<dbReference type="Gene3D" id="1.10.287.110">
    <property type="entry name" value="DnaJ domain"/>
    <property type="match status" value="1"/>
</dbReference>
<sequence length="285" mass="32876">MDEDEDPLIAAQRQREKEELDVQEIQDTDDPSLKASTAFYSDMKEVDRENEVNRILGAFKLNPYEQLGLRFDCPPEAVQRQYRKSSLMVHPDKCSHPQAKAAFEVIGAALKDLKDPDKKATLDFFLNYAKEEVLNEWRKASKHDAAVRIASALSTAGKEGVEEAYVASPAFHEAWKEKARLVLARSEWRRRKLTKRIAEESERAKEEFKEEKREAKRQREQAKKWEKTRDNRVGSWRDFVNSKGKRSKGGSIALGGLKPPKAKEEDADKRYIQRAVGEQFRPNKK</sequence>
<comment type="caution">
    <text evidence="3">The sequence shown here is derived from an EMBL/GenBank/DDBJ whole genome shotgun (WGS) entry which is preliminary data.</text>
</comment>